<evidence type="ECO:0000313" key="6">
    <source>
        <dbReference type="Proteomes" id="UP000477156"/>
    </source>
</evidence>
<evidence type="ECO:0000259" key="4">
    <source>
        <dbReference type="Pfam" id="PF01841"/>
    </source>
</evidence>
<feature type="transmembrane region" description="Helical" evidence="3">
    <location>
        <begin position="23"/>
        <end position="40"/>
    </location>
</feature>
<reference evidence="5 6" key="1">
    <citation type="journal article" date="2019" name="Nat. Med.">
        <title>A library of human gut bacterial isolates paired with longitudinal multiomics data enables mechanistic microbiome research.</title>
        <authorList>
            <person name="Poyet M."/>
            <person name="Groussin M."/>
            <person name="Gibbons S.M."/>
            <person name="Avila-Pacheco J."/>
            <person name="Jiang X."/>
            <person name="Kearney S.M."/>
            <person name="Perrotta A.R."/>
            <person name="Berdy B."/>
            <person name="Zhao S."/>
            <person name="Lieberman T.D."/>
            <person name="Swanson P.K."/>
            <person name="Smith M."/>
            <person name="Roesemann S."/>
            <person name="Alexander J.E."/>
            <person name="Rich S.A."/>
            <person name="Livny J."/>
            <person name="Vlamakis H."/>
            <person name="Clish C."/>
            <person name="Bullock K."/>
            <person name="Deik A."/>
            <person name="Scott J."/>
            <person name="Pierce K.A."/>
            <person name="Xavier R.J."/>
            <person name="Alm E.J."/>
        </authorList>
    </citation>
    <scope>NUCLEOTIDE SEQUENCE [LARGE SCALE GENOMIC DNA]</scope>
    <source>
        <strain evidence="5 6">BIOML-A12</strain>
    </source>
</reference>
<feature type="domain" description="Transglutaminase-like" evidence="4">
    <location>
        <begin position="132"/>
        <end position="229"/>
    </location>
</feature>
<dbReference type="Gene3D" id="3.10.620.30">
    <property type="match status" value="1"/>
</dbReference>
<keyword evidence="1" id="KW-0677">Repeat</keyword>
<sequence length="271" mass="31478">MLKVKYLESGNNLKAGNTKRKRYFWLAIAFMVVLLLSISYSPVFAEETDDTGWVTENSNTYYTVNGKRVKGWRKIDKKYYYFDANYILQKNKIVGSKQKGYYYVDRSGVRVTAPEIRYAVSFVMKNSSPKDSRSKRLRDCFEALCKYQYYRGWLDNDISAASISSYAKYMFQNHRGNCYRYASSLAYIARVLGYDSRVAAGGVTAYAHNNLSPHGWCEVKTGNTWKMCDCSMQNAHRDRNLFLVTRKAYPFRLRCDTVFVMNIKGGKVTWK</sequence>
<dbReference type="InterPro" id="IPR038765">
    <property type="entry name" value="Papain-like_cys_pep_sf"/>
</dbReference>
<dbReference type="RefSeq" id="WP_161276205.1">
    <property type="nucleotide sequence ID" value="NZ_JANGDT010000002.1"/>
</dbReference>
<organism evidence="5 6">
    <name type="scientific">Blautia wexlerae</name>
    <dbReference type="NCBI Taxonomy" id="418240"/>
    <lineage>
        <taxon>Bacteria</taxon>
        <taxon>Bacillati</taxon>
        <taxon>Bacillota</taxon>
        <taxon>Clostridia</taxon>
        <taxon>Lachnospirales</taxon>
        <taxon>Lachnospiraceae</taxon>
        <taxon>Blautia</taxon>
    </lineage>
</organism>
<evidence type="ECO:0000256" key="1">
    <source>
        <dbReference type="ARBA" id="ARBA00022737"/>
    </source>
</evidence>
<dbReference type="InterPro" id="IPR002931">
    <property type="entry name" value="Transglutaminase-like"/>
</dbReference>
<dbReference type="Pfam" id="PF01841">
    <property type="entry name" value="Transglut_core"/>
    <property type="match status" value="1"/>
</dbReference>
<protein>
    <recommendedName>
        <fullName evidence="4">Transglutaminase-like domain-containing protein</fullName>
    </recommendedName>
</protein>
<gene>
    <name evidence="5" type="ORF">GT712_09605</name>
</gene>
<evidence type="ECO:0000256" key="3">
    <source>
        <dbReference type="SAM" id="Phobius"/>
    </source>
</evidence>
<dbReference type="SUPFAM" id="SSF54001">
    <property type="entry name" value="Cysteine proteinases"/>
    <property type="match status" value="1"/>
</dbReference>
<dbReference type="Gene3D" id="2.10.270.10">
    <property type="entry name" value="Cholin Binding"/>
    <property type="match status" value="1"/>
</dbReference>
<keyword evidence="3" id="KW-0472">Membrane</keyword>
<dbReference type="PROSITE" id="PS51170">
    <property type="entry name" value="CW"/>
    <property type="match status" value="1"/>
</dbReference>
<keyword evidence="3" id="KW-0812">Transmembrane</keyword>
<dbReference type="Proteomes" id="UP000477156">
    <property type="component" value="Unassembled WGS sequence"/>
</dbReference>
<proteinExistence type="predicted"/>
<evidence type="ECO:0000256" key="2">
    <source>
        <dbReference type="PROSITE-ProRule" id="PRU00591"/>
    </source>
</evidence>
<dbReference type="AlphaFoldDB" id="A0A6L8XUD7"/>
<evidence type="ECO:0000313" key="5">
    <source>
        <dbReference type="EMBL" id="MZS89318.1"/>
    </source>
</evidence>
<keyword evidence="3" id="KW-1133">Transmembrane helix</keyword>
<dbReference type="EMBL" id="WWVF01000016">
    <property type="protein sequence ID" value="MZS89318.1"/>
    <property type="molecule type" value="Genomic_DNA"/>
</dbReference>
<name>A0A6L8XUD7_9FIRM</name>
<dbReference type="SUPFAM" id="SSF69360">
    <property type="entry name" value="Cell wall binding repeat"/>
    <property type="match status" value="1"/>
</dbReference>
<feature type="repeat" description="Cell wall-binding" evidence="2">
    <location>
        <begin position="69"/>
        <end position="88"/>
    </location>
</feature>
<comment type="caution">
    <text evidence="5">The sequence shown here is derived from an EMBL/GenBank/DDBJ whole genome shotgun (WGS) entry which is preliminary data.</text>
</comment>
<accession>A0A6L8XUD7</accession>
<dbReference type="InterPro" id="IPR018337">
    <property type="entry name" value="Cell_wall/Cho-bd_repeat"/>
</dbReference>